<proteinExistence type="predicted"/>
<dbReference type="EMBL" id="CP018911">
    <property type="protein sequence ID" value="AZU05351.1"/>
    <property type="molecule type" value="Genomic_DNA"/>
</dbReference>
<dbReference type="PANTHER" id="PTHR10534">
    <property type="entry name" value="PYRIDOXAL KINASE"/>
    <property type="match status" value="1"/>
</dbReference>
<dbReference type="GO" id="GO:0008478">
    <property type="term" value="F:pyridoxal kinase activity"/>
    <property type="evidence" value="ECO:0007669"/>
    <property type="project" value="UniProtKB-EC"/>
</dbReference>
<dbReference type="InterPro" id="IPR004625">
    <property type="entry name" value="PyrdxlKinase"/>
</dbReference>
<evidence type="ECO:0000256" key="5">
    <source>
        <dbReference type="ARBA" id="ARBA00022840"/>
    </source>
</evidence>
<dbReference type="PANTHER" id="PTHR10534:SF15">
    <property type="entry name" value="PYRIDOXINE_PYRIDOXAL_PYRIDOXAMINE KINASE"/>
    <property type="match status" value="1"/>
</dbReference>
<dbReference type="GO" id="GO:0009443">
    <property type="term" value="P:pyridoxal 5'-phosphate salvage"/>
    <property type="evidence" value="ECO:0007669"/>
    <property type="project" value="InterPro"/>
</dbReference>
<evidence type="ECO:0000256" key="4">
    <source>
        <dbReference type="ARBA" id="ARBA00022777"/>
    </source>
</evidence>
<gene>
    <name evidence="6" type="ORF">X907_2843</name>
</gene>
<dbReference type="Pfam" id="PF04250">
    <property type="entry name" value="DUF429"/>
    <property type="match status" value="1"/>
</dbReference>
<dbReference type="GO" id="GO:0008902">
    <property type="term" value="F:hydroxymethylpyrimidine kinase activity"/>
    <property type="evidence" value="ECO:0007669"/>
    <property type="project" value="TreeGrafter"/>
</dbReference>
<name>A0A3T0EDH8_9PROT</name>
<organism evidence="6 7">
    <name type="scientific">Glycocaulis alkaliphilus</name>
    <dbReference type="NCBI Taxonomy" id="1434191"/>
    <lineage>
        <taxon>Bacteria</taxon>
        <taxon>Pseudomonadati</taxon>
        <taxon>Pseudomonadota</taxon>
        <taxon>Alphaproteobacteria</taxon>
        <taxon>Maricaulales</taxon>
        <taxon>Maricaulaceae</taxon>
        <taxon>Glycocaulis</taxon>
    </lineage>
</organism>
<sequence length="509" mass="52723">MDRSVIILSSLVAGSRVGGGVSAAVLTRARFTPEHVPTVIFGRHPGLGAPGGGAVPDAVFAGALDGLLAHGAHIRSSAILTGYFASAEQVRAAALFIEAAKAANPGIFVLIDPICGDGVADGTADGLYVKRETAEAIAARLVPLADLITPNAFELAFLTGRPVTDTASARTAAHTLAKPVLVTSVPEGTDRLAVLLTDGQTSCSASVDRLEGVPHGTGDLLAALALVARLDGDTGNELCQHVTRTCERVIRASLDARSHDLLLGALEHAKPAGPVQSSRPVLGLDGCKAGWVGVLLREGAPPELHLFATLTDALEMAERPAIIAIDIPIGFEGTPSGPGRECERLVRKLLKGRASSVFSSPLRAALAATSHAEAIALNRSAGGPGLSAQSFALFKKLREVDAALTPDMSARVFETHPEAGFALLKGAPMAHNKKTPEGREERLALLARHGIGPHLLDPHPFPKTRCAPDDVLDAAMCALTARRIANGEAMSLPPDPPLDACGLPMRIVL</sequence>
<reference evidence="6 7" key="1">
    <citation type="submission" date="2016-12" db="EMBL/GenBank/DDBJ databases">
        <title>The genome of dimorphic prosthecate Glycocaulis alkaliphilus 6b-8t, isolated from crude oil dictates its adaptability in petroleum environments.</title>
        <authorList>
            <person name="Wu X.-L."/>
            <person name="Geng S."/>
        </authorList>
    </citation>
    <scope>NUCLEOTIDE SEQUENCE [LARGE SCALE GENOMIC DNA]</scope>
    <source>
        <strain evidence="6 7">6B-8</strain>
    </source>
</reference>
<accession>A0A3T0EDH8</accession>
<evidence type="ECO:0000313" key="6">
    <source>
        <dbReference type="EMBL" id="AZU05351.1"/>
    </source>
</evidence>
<dbReference type="RefSeq" id="WP_127569059.1">
    <property type="nucleotide sequence ID" value="NZ_BMFB01000004.1"/>
</dbReference>
<evidence type="ECO:0000256" key="3">
    <source>
        <dbReference type="ARBA" id="ARBA00022741"/>
    </source>
</evidence>
<dbReference type="GO" id="GO:0005829">
    <property type="term" value="C:cytosol"/>
    <property type="evidence" value="ECO:0007669"/>
    <property type="project" value="TreeGrafter"/>
</dbReference>
<dbReference type="Proteomes" id="UP000286954">
    <property type="component" value="Chromosome"/>
</dbReference>
<dbReference type="AlphaFoldDB" id="A0A3T0EDH8"/>
<dbReference type="OrthoDB" id="9811476at2"/>
<keyword evidence="2" id="KW-0808">Transferase</keyword>
<dbReference type="InterPro" id="IPR007362">
    <property type="entry name" value="DUF429"/>
</dbReference>
<keyword evidence="7" id="KW-1185">Reference proteome</keyword>
<dbReference type="KEGG" id="gak:X907_2843"/>
<dbReference type="Pfam" id="PF08543">
    <property type="entry name" value="Phos_pyr_kin"/>
    <property type="match status" value="1"/>
</dbReference>
<dbReference type="InterPro" id="IPR013749">
    <property type="entry name" value="PM/HMP-P_kinase-1"/>
</dbReference>
<keyword evidence="4 6" id="KW-0418">Kinase</keyword>
<protein>
    <recommendedName>
        <fullName evidence="1">pyridoxal kinase</fullName>
        <ecNumber evidence="1">2.7.1.35</ecNumber>
    </recommendedName>
</protein>
<dbReference type="Gene3D" id="3.40.1190.20">
    <property type="match status" value="1"/>
</dbReference>
<keyword evidence="5" id="KW-0067">ATP-binding</keyword>
<evidence type="ECO:0000256" key="2">
    <source>
        <dbReference type="ARBA" id="ARBA00022679"/>
    </source>
</evidence>
<evidence type="ECO:0000256" key="1">
    <source>
        <dbReference type="ARBA" id="ARBA00012104"/>
    </source>
</evidence>
<dbReference type="InterPro" id="IPR029056">
    <property type="entry name" value="Ribokinase-like"/>
</dbReference>
<evidence type="ECO:0000313" key="7">
    <source>
        <dbReference type="Proteomes" id="UP000286954"/>
    </source>
</evidence>
<keyword evidence="3" id="KW-0547">Nucleotide-binding</keyword>
<dbReference type="EC" id="2.7.1.35" evidence="1"/>
<dbReference type="GO" id="GO:0005524">
    <property type="term" value="F:ATP binding"/>
    <property type="evidence" value="ECO:0007669"/>
    <property type="project" value="UniProtKB-KW"/>
</dbReference>
<dbReference type="SUPFAM" id="SSF53613">
    <property type="entry name" value="Ribokinase-like"/>
    <property type="match status" value="1"/>
</dbReference>